<sequence>MRRIFLLIFLLSLFLTNFAAVYNIQHDDGSLTKAWFGSFYRGVRFYVSDSCTLNVVNWGRYTRKQETDTILVYTDSANAPNKLLYSKAFSLNTNSSQQVIRDTVATPVVVSQKFWVVLYSRTQDSPSNQLSYFISDGAGTGNSFWKETTGIWVENGDGDYIVRLTVTGPLGMVTLKEDDEIQAEENAESEHFVKLCAKTIFSNNETADFQFSLKNRANVSSKIVDFTGRTIKDLSQNMILEEGIHNLNWQIKEIPKATYFFLLQINSKIYSQKIIIIK</sequence>
<proteinExistence type="predicted"/>
<reference evidence="2 3" key="1">
    <citation type="journal article" date="2018" name="Nat. Biotechnol.">
        <title>A standardized bacterial taxonomy based on genome phylogeny substantially revises the tree of life.</title>
        <authorList>
            <person name="Parks D.H."/>
            <person name="Chuvochina M."/>
            <person name="Waite D.W."/>
            <person name="Rinke C."/>
            <person name="Skarshewski A."/>
            <person name="Chaumeil P.A."/>
            <person name="Hugenholtz P."/>
        </authorList>
    </citation>
    <scope>NUCLEOTIDE SEQUENCE [LARGE SCALE GENOMIC DNA]</scope>
    <source>
        <strain evidence="2">UBA9956</strain>
    </source>
</reference>
<organism evidence="2 3">
    <name type="scientific">candidate division WOR-3 bacterium</name>
    <dbReference type="NCBI Taxonomy" id="2052148"/>
    <lineage>
        <taxon>Bacteria</taxon>
        <taxon>Bacteria division WOR-3</taxon>
    </lineage>
</organism>
<name>A0A350HBL4_UNCW3</name>
<protein>
    <recommendedName>
        <fullName evidence="4">T9SS type A sorting domain-containing protein</fullName>
    </recommendedName>
</protein>
<feature type="chain" id="PRO_5017031774" description="T9SS type A sorting domain-containing protein" evidence="1">
    <location>
        <begin position="20"/>
        <end position="278"/>
    </location>
</feature>
<evidence type="ECO:0000313" key="3">
    <source>
        <dbReference type="Proteomes" id="UP000264062"/>
    </source>
</evidence>
<evidence type="ECO:0000256" key="1">
    <source>
        <dbReference type="SAM" id="SignalP"/>
    </source>
</evidence>
<evidence type="ECO:0000313" key="2">
    <source>
        <dbReference type="EMBL" id="HAV92930.1"/>
    </source>
</evidence>
<keyword evidence="1" id="KW-0732">Signal</keyword>
<evidence type="ECO:0008006" key="4">
    <source>
        <dbReference type="Google" id="ProtNLM"/>
    </source>
</evidence>
<dbReference type="Proteomes" id="UP000264062">
    <property type="component" value="Unassembled WGS sequence"/>
</dbReference>
<dbReference type="EMBL" id="DMZY01000207">
    <property type="protein sequence ID" value="HAV92930.1"/>
    <property type="molecule type" value="Genomic_DNA"/>
</dbReference>
<gene>
    <name evidence="2" type="ORF">DCW38_07115</name>
</gene>
<accession>A0A350HBL4</accession>
<dbReference type="AlphaFoldDB" id="A0A350HBL4"/>
<feature type="signal peptide" evidence="1">
    <location>
        <begin position="1"/>
        <end position="19"/>
    </location>
</feature>
<comment type="caution">
    <text evidence="2">The sequence shown here is derived from an EMBL/GenBank/DDBJ whole genome shotgun (WGS) entry which is preliminary data.</text>
</comment>